<comment type="caution">
    <text evidence="1">The sequence shown here is derived from an EMBL/GenBank/DDBJ whole genome shotgun (WGS) entry which is preliminary data.</text>
</comment>
<protein>
    <recommendedName>
        <fullName evidence="3">Reverse transcriptase</fullName>
    </recommendedName>
</protein>
<proteinExistence type="predicted"/>
<name>A0ABR0QVN5_GOSAR</name>
<accession>A0ABR0QVN5</accession>
<sequence length="234" mass="27189">MRGLGIRDVRLFNLALLGRQVWKLINNKDFLCFKVLSSKYLPDGNIFHAKKVDKASFTWSSIAAAAKALKDCFGWQIRNGNKINIRVENWGMKGPNGDVIRSNILNPGETRVNDLWHADIRCWNVNKVNKVYGKDWGDKIRNVPIRDVGQGDKIIWFYNPHGCFTSKSTYSWLHLKEMGHGPHRFFWKAHWKLDTLQKIRVFTWCMGHEILPTNVKITSIRQGFDKGYPSYCSY</sequence>
<evidence type="ECO:0000313" key="2">
    <source>
        <dbReference type="Proteomes" id="UP001358586"/>
    </source>
</evidence>
<organism evidence="1 2">
    <name type="scientific">Gossypium arboreum</name>
    <name type="common">Tree cotton</name>
    <name type="synonym">Gossypium nanking</name>
    <dbReference type="NCBI Taxonomy" id="29729"/>
    <lineage>
        <taxon>Eukaryota</taxon>
        <taxon>Viridiplantae</taxon>
        <taxon>Streptophyta</taxon>
        <taxon>Embryophyta</taxon>
        <taxon>Tracheophyta</taxon>
        <taxon>Spermatophyta</taxon>
        <taxon>Magnoliopsida</taxon>
        <taxon>eudicotyledons</taxon>
        <taxon>Gunneridae</taxon>
        <taxon>Pentapetalae</taxon>
        <taxon>rosids</taxon>
        <taxon>malvids</taxon>
        <taxon>Malvales</taxon>
        <taxon>Malvaceae</taxon>
        <taxon>Malvoideae</taxon>
        <taxon>Gossypium</taxon>
    </lineage>
</organism>
<reference evidence="1 2" key="1">
    <citation type="submission" date="2023-03" db="EMBL/GenBank/DDBJ databases">
        <title>WGS of Gossypium arboreum.</title>
        <authorList>
            <person name="Yu D."/>
        </authorList>
    </citation>
    <scope>NUCLEOTIDE SEQUENCE [LARGE SCALE GENOMIC DNA]</scope>
    <source>
        <tissue evidence="1">Leaf</tissue>
    </source>
</reference>
<dbReference type="Proteomes" id="UP001358586">
    <property type="component" value="Chromosome 2"/>
</dbReference>
<evidence type="ECO:0000313" key="1">
    <source>
        <dbReference type="EMBL" id="KAK5843320.1"/>
    </source>
</evidence>
<keyword evidence="2" id="KW-1185">Reference proteome</keyword>
<evidence type="ECO:0008006" key="3">
    <source>
        <dbReference type="Google" id="ProtNLM"/>
    </source>
</evidence>
<gene>
    <name evidence="1" type="ORF">PVK06_005773</name>
</gene>
<dbReference type="EMBL" id="JARKNE010000002">
    <property type="protein sequence ID" value="KAK5843320.1"/>
    <property type="molecule type" value="Genomic_DNA"/>
</dbReference>